<dbReference type="PANTHER" id="PTHR33751">
    <property type="entry name" value="CBB3-TYPE CYTOCHROME C OXIDASE SUBUNIT FIXP"/>
    <property type="match status" value="1"/>
</dbReference>
<evidence type="ECO:0000256" key="7">
    <source>
        <dbReference type="SAM" id="SignalP"/>
    </source>
</evidence>
<keyword evidence="5 6" id="KW-0408">Iron</keyword>
<dbReference type="PANTHER" id="PTHR33751:SF9">
    <property type="entry name" value="CYTOCHROME C4"/>
    <property type="match status" value="1"/>
</dbReference>
<comment type="caution">
    <text evidence="9">The sequence shown here is derived from an EMBL/GenBank/DDBJ whole genome shotgun (WGS) entry which is preliminary data.</text>
</comment>
<dbReference type="Gene3D" id="1.10.760.10">
    <property type="entry name" value="Cytochrome c-like domain"/>
    <property type="match status" value="1"/>
</dbReference>
<dbReference type="RefSeq" id="WP_371435896.1">
    <property type="nucleotide sequence ID" value="NZ_JBHSRS010000070.1"/>
</dbReference>
<keyword evidence="7" id="KW-0732">Signal</keyword>
<organism evidence="9 10">
    <name type="scientific">Polaromonas aquatica</name>
    <dbReference type="NCBI Taxonomy" id="332657"/>
    <lineage>
        <taxon>Bacteria</taxon>
        <taxon>Pseudomonadati</taxon>
        <taxon>Pseudomonadota</taxon>
        <taxon>Betaproteobacteria</taxon>
        <taxon>Burkholderiales</taxon>
        <taxon>Comamonadaceae</taxon>
        <taxon>Polaromonas</taxon>
    </lineage>
</organism>
<dbReference type="PROSITE" id="PS51007">
    <property type="entry name" value="CYTC"/>
    <property type="match status" value="1"/>
</dbReference>
<feature type="domain" description="Cytochrome c" evidence="8">
    <location>
        <begin position="22"/>
        <end position="106"/>
    </location>
</feature>
<keyword evidence="4" id="KW-0249">Electron transport</keyword>
<evidence type="ECO:0000256" key="5">
    <source>
        <dbReference type="ARBA" id="ARBA00023004"/>
    </source>
</evidence>
<dbReference type="SUPFAM" id="SSF46626">
    <property type="entry name" value="Cytochrome c"/>
    <property type="match status" value="1"/>
</dbReference>
<keyword evidence="1" id="KW-0813">Transport</keyword>
<sequence>MKMKVIKNLAMPLLCLALGSFAQAQDKDALYVRSLAATCANCHGTDGRAVQGTSVTSLAGLDKNYFVAQMTAFKTGTRPATVMHQISKGFNDAQIASLAGYFAAQKK</sequence>
<dbReference type="InterPro" id="IPR036909">
    <property type="entry name" value="Cyt_c-like_dom_sf"/>
</dbReference>
<feature type="chain" id="PRO_5045850336" evidence="7">
    <location>
        <begin position="25"/>
        <end position="107"/>
    </location>
</feature>
<evidence type="ECO:0000256" key="3">
    <source>
        <dbReference type="ARBA" id="ARBA00022723"/>
    </source>
</evidence>
<keyword evidence="3 6" id="KW-0479">Metal-binding</keyword>
<dbReference type="Proteomes" id="UP001596270">
    <property type="component" value="Unassembled WGS sequence"/>
</dbReference>
<protein>
    <submittedName>
        <fullName evidence="9">Cytochrome c</fullName>
    </submittedName>
</protein>
<evidence type="ECO:0000313" key="10">
    <source>
        <dbReference type="Proteomes" id="UP001596270"/>
    </source>
</evidence>
<evidence type="ECO:0000256" key="6">
    <source>
        <dbReference type="PROSITE-ProRule" id="PRU00433"/>
    </source>
</evidence>
<accession>A0ABW1TX17</accession>
<dbReference type="EMBL" id="JBHSRS010000070">
    <property type="protein sequence ID" value="MFC6282169.1"/>
    <property type="molecule type" value="Genomic_DNA"/>
</dbReference>
<dbReference type="InterPro" id="IPR050597">
    <property type="entry name" value="Cytochrome_c_Oxidase_Subunit"/>
</dbReference>
<gene>
    <name evidence="9" type="ORF">ACFQND_13125</name>
</gene>
<proteinExistence type="predicted"/>
<evidence type="ECO:0000313" key="9">
    <source>
        <dbReference type="EMBL" id="MFC6282169.1"/>
    </source>
</evidence>
<evidence type="ECO:0000256" key="1">
    <source>
        <dbReference type="ARBA" id="ARBA00022448"/>
    </source>
</evidence>
<evidence type="ECO:0000256" key="4">
    <source>
        <dbReference type="ARBA" id="ARBA00022982"/>
    </source>
</evidence>
<keyword evidence="2 6" id="KW-0349">Heme</keyword>
<name>A0ABW1TX17_9BURK</name>
<reference evidence="10" key="1">
    <citation type="journal article" date="2019" name="Int. J. Syst. Evol. Microbiol.">
        <title>The Global Catalogue of Microorganisms (GCM) 10K type strain sequencing project: providing services to taxonomists for standard genome sequencing and annotation.</title>
        <authorList>
            <consortium name="The Broad Institute Genomics Platform"/>
            <consortium name="The Broad Institute Genome Sequencing Center for Infectious Disease"/>
            <person name="Wu L."/>
            <person name="Ma J."/>
        </authorList>
    </citation>
    <scope>NUCLEOTIDE SEQUENCE [LARGE SCALE GENOMIC DNA]</scope>
    <source>
        <strain evidence="10">CCUG 39402</strain>
    </source>
</reference>
<keyword evidence="10" id="KW-1185">Reference proteome</keyword>
<evidence type="ECO:0000259" key="8">
    <source>
        <dbReference type="PROSITE" id="PS51007"/>
    </source>
</evidence>
<dbReference type="InterPro" id="IPR009056">
    <property type="entry name" value="Cyt_c-like_dom"/>
</dbReference>
<feature type="signal peptide" evidence="7">
    <location>
        <begin position="1"/>
        <end position="24"/>
    </location>
</feature>
<evidence type="ECO:0000256" key="2">
    <source>
        <dbReference type="ARBA" id="ARBA00022617"/>
    </source>
</evidence>